<evidence type="ECO:0000313" key="3">
    <source>
        <dbReference type="Proteomes" id="UP000182658"/>
    </source>
</evidence>
<feature type="domain" description="DNA/RNA-binding protein Alba-like" evidence="1">
    <location>
        <begin position="28"/>
        <end position="101"/>
    </location>
</feature>
<gene>
    <name evidence="2" type="ORF">CONLIGDRAFT_564772</name>
</gene>
<feature type="non-terminal residue" evidence="2">
    <location>
        <position position="209"/>
    </location>
</feature>
<feature type="non-terminal residue" evidence="2">
    <location>
        <position position="1"/>
    </location>
</feature>
<dbReference type="GO" id="GO:0003676">
    <property type="term" value="F:nucleic acid binding"/>
    <property type="evidence" value="ECO:0007669"/>
    <property type="project" value="InterPro"/>
</dbReference>
<dbReference type="OrthoDB" id="424402at2759"/>
<dbReference type="Pfam" id="PF01918">
    <property type="entry name" value="Alba"/>
    <property type="match status" value="1"/>
</dbReference>
<evidence type="ECO:0000313" key="2">
    <source>
        <dbReference type="EMBL" id="OIW29155.1"/>
    </source>
</evidence>
<accession>A0A1J7IPN7</accession>
<dbReference type="InterPro" id="IPR002775">
    <property type="entry name" value="DNA/RNA-bd_Alba-like"/>
</dbReference>
<organism evidence="2 3">
    <name type="scientific">Coniochaeta ligniaria NRRL 30616</name>
    <dbReference type="NCBI Taxonomy" id="1408157"/>
    <lineage>
        <taxon>Eukaryota</taxon>
        <taxon>Fungi</taxon>
        <taxon>Dikarya</taxon>
        <taxon>Ascomycota</taxon>
        <taxon>Pezizomycotina</taxon>
        <taxon>Sordariomycetes</taxon>
        <taxon>Sordariomycetidae</taxon>
        <taxon>Coniochaetales</taxon>
        <taxon>Coniochaetaceae</taxon>
        <taxon>Coniochaeta</taxon>
    </lineage>
</organism>
<dbReference type="Proteomes" id="UP000182658">
    <property type="component" value="Unassembled WGS sequence"/>
</dbReference>
<protein>
    <recommendedName>
        <fullName evidence="1">DNA/RNA-binding protein Alba-like domain-containing protein</fullName>
    </recommendedName>
</protein>
<dbReference type="AlphaFoldDB" id="A0A1J7IPN7"/>
<proteinExistence type="predicted"/>
<name>A0A1J7IPN7_9PEZI</name>
<dbReference type="InParanoid" id="A0A1J7IPN7"/>
<evidence type="ECO:0000259" key="1">
    <source>
        <dbReference type="Pfam" id="PF01918"/>
    </source>
</evidence>
<dbReference type="EMBL" id="KV875098">
    <property type="protein sequence ID" value="OIW29155.1"/>
    <property type="molecule type" value="Genomic_DNA"/>
</dbReference>
<keyword evidence="3" id="KW-1185">Reference proteome</keyword>
<reference evidence="2 3" key="1">
    <citation type="submission" date="2016-10" db="EMBL/GenBank/DDBJ databases">
        <title>Draft genome sequence of Coniochaeta ligniaria NRRL30616, a lignocellulolytic fungus for bioabatement of inhibitors in plant biomass hydrolysates.</title>
        <authorList>
            <consortium name="DOE Joint Genome Institute"/>
            <person name="Jimenez D.J."/>
            <person name="Hector R.E."/>
            <person name="Riley R."/>
            <person name="Sun H."/>
            <person name="Grigoriev I.V."/>
            <person name="Van Elsas J.D."/>
            <person name="Nichols N.N."/>
        </authorList>
    </citation>
    <scope>NUCLEOTIDE SEQUENCE [LARGE SCALE GENOMIC DNA]</scope>
    <source>
        <strain evidence="2 3">NRRL 30616</strain>
    </source>
</reference>
<sequence length="209" mass="23652">TTSPTLSLSSQPLQGLITELSPKYDIKTLSVLSSTSISKRVDLVLNHLGRISAWDSAVLPGVVLLYARSNSTNKLITIVETARRRIHEAEQKWYQYNHLYEMEWAAKQHSHNRPPQNHKTETMIEDTVMSIDGDAKDSGDDDDFEVMATQQTVFERAVHGEEKTKQMAHMSVLLSRIPIPELKAKENFAVQSNEDHINHVHRKRSGLVA</sequence>